<evidence type="ECO:0000256" key="6">
    <source>
        <dbReference type="ARBA" id="ARBA00022679"/>
    </source>
</evidence>
<dbReference type="InterPro" id="IPR006070">
    <property type="entry name" value="Sua5-like_dom"/>
</dbReference>
<dbReference type="GO" id="GO:0003725">
    <property type="term" value="F:double-stranded RNA binding"/>
    <property type="evidence" value="ECO:0007669"/>
    <property type="project" value="UniProtKB-UniRule"/>
</dbReference>
<sequence>MTAKIIDIARDPEGALEAALQVLGEGFPVAIPTETVYGLAADATNAAAIARIYETKGRPRFNPLICHMADLQMAERYGQFDPLSRKLAEAFWPGPLTLILPLVEQSGIHPLATAGLDTVGIRVPKGFAAQLIRHFGRPLAAPSANTSGKVSPTSAAHVAEDLGSKLTLILDGGAAPVGVESTIVRVEDGRIRLLRPGGVSAEEIEAVTGIAVVRPDGPSATIEAPGMLASHYAPGADVRLNAETVEKGEALILFGGQPAAGADRAHAVFDLSPSGDLAEAAANLFDYLKQADSTGATRIAVASIPAHGLGEAINDRLARAAAPRE</sequence>
<keyword evidence="10 13" id="KW-0067">ATP-binding</keyword>
<reference evidence="16 17" key="1">
    <citation type="submission" date="2019-01" db="EMBL/GenBank/DDBJ databases">
        <title>The draft genome of Rhizobium sp. 24NR.</title>
        <authorList>
            <person name="Liu L."/>
            <person name="Liang L."/>
            <person name="Shi S."/>
            <person name="Xu L."/>
            <person name="Wang X."/>
            <person name="Li L."/>
            <person name="Zhang X."/>
        </authorList>
    </citation>
    <scope>NUCLEOTIDE SEQUENCE [LARGE SCALE GENOMIC DNA]</scope>
    <source>
        <strain evidence="16 17">24NR</strain>
    </source>
</reference>
<dbReference type="InterPro" id="IPR017945">
    <property type="entry name" value="DHBP_synth_RibB-like_a/b_dom"/>
</dbReference>
<evidence type="ECO:0000256" key="13">
    <source>
        <dbReference type="PIRNR" id="PIRNR004930"/>
    </source>
</evidence>
<feature type="binding site" evidence="14">
    <location>
        <position position="151"/>
    </location>
    <ligand>
        <name>ATP</name>
        <dbReference type="ChEBI" id="CHEBI:30616"/>
    </ligand>
</feature>
<dbReference type="AlphaFoldDB" id="A0A444LGK1"/>
<dbReference type="GO" id="GO:0006450">
    <property type="term" value="P:regulation of translational fidelity"/>
    <property type="evidence" value="ECO:0007669"/>
    <property type="project" value="TreeGrafter"/>
</dbReference>
<dbReference type="GO" id="GO:0005524">
    <property type="term" value="F:ATP binding"/>
    <property type="evidence" value="ECO:0007669"/>
    <property type="project" value="UniProtKB-UniRule"/>
</dbReference>
<dbReference type="OrthoDB" id="9814580at2"/>
<keyword evidence="9 13" id="KW-0547">Nucleotide-binding</keyword>
<dbReference type="GO" id="GO:0000049">
    <property type="term" value="F:tRNA binding"/>
    <property type="evidence" value="ECO:0007669"/>
    <property type="project" value="TreeGrafter"/>
</dbReference>
<dbReference type="Pfam" id="PF01300">
    <property type="entry name" value="Sua5_yciO_yrdC"/>
    <property type="match status" value="1"/>
</dbReference>
<comment type="caution">
    <text evidence="16">The sequence shown here is derived from an EMBL/GenBank/DDBJ whole genome shotgun (WGS) entry which is preliminary data.</text>
</comment>
<dbReference type="GO" id="GO:0061710">
    <property type="term" value="F:L-threonylcarbamoyladenylate synthase"/>
    <property type="evidence" value="ECO:0007669"/>
    <property type="project" value="UniProtKB-EC"/>
</dbReference>
<proteinExistence type="inferred from homology"/>
<evidence type="ECO:0000313" key="17">
    <source>
        <dbReference type="Proteomes" id="UP000287687"/>
    </source>
</evidence>
<comment type="function">
    <text evidence="13">Required for the formation of a threonylcarbamoyl group on adenosine at position 37 (t(6)A37) in tRNAs that read codons beginning with adenine.</text>
</comment>
<dbReference type="NCBIfam" id="TIGR00057">
    <property type="entry name" value="L-threonylcarbamoyladenylate synthase"/>
    <property type="match status" value="1"/>
</dbReference>
<evidence type="ECO:0000256" key="2">
    <source>
        <dbReference type="ARBA" id="ARBA00007663"/>
    </source>
</evidence>
<feature type="binding site" evidence="14">
    <location>
        <position position="141"/>
    </location>
    <ligand>
        <name>L-threonine</name>
        <dbReference type="ChEBI" id="CHEBI:57926"/>
    </ligand>
</feature>
<evidence type="ECO:0000256" key="4">
    <source>
        <dbReference type="ARBA" id="ARBA00015492"/>
    </source>
</evidence>
<comment type="similarity">
    <text evidence="2 13">Belongs to the SUA5 family.</text>
</comment>
<evidence type="ECO:0000256" key="8">
    <source>
        <dbReference type="ARBA" id="ARBA00022695"/>
    </source>
</evidence>
<gene>
    <name evidence="16" type="ORF">EPK99_16170</name>
</gene>
<feature type="binding site" evidence="14">
    <location>
        <position position="62"/>
    </location>
    <ligand>
        <name>ATP</name>
        <dbReference type="ChEBI" id="CHEBI:30616"/>
    </ligand>
</feature>
<evidence type="ECO:0000256" key="10">
    <source>
        <dbReference type="ARBA" id="ARBA00022840"/>
    </source>
</evidence>
<accession>A0A444LGK1</accession>
<feature type="binding site" evidence="14">
    <location>
        <position position="181"/>
    </location>
    <ligand>
        <name>L-threonine</name>
        <dbReference type="ChEBI" id="CHEBI:57926"/>
    </ligand>
</feature>
<evidence type="ECO:0000256" key="12">
    <source>
        <dbReference type="ARBA" id="ARBA00048366"/>
    </source>
</evidence>
<evidence type="ECO:0000256" key="9">
    <source>
        <dbReference type="ARBA" id="ARBA00022741"/>
    </source>
</evidence>
<dbReference type="GO" id="GO:0008033">
    <property type="term" value="P:tRNA processing"/>
    <property type="evidence" value="ECO:0007669"/>
    <property type="project" value="UniProtKB-KW"/>
</dbReference>
<feature type="binding site" evidence="14">
    <location>
        <position position="122"/>
    </location>
    <ligand>
        <name>L-threonine</name>
        <dbReference type="ChEBI" id="CHEBI:57926"/>
    </ligand>
</feature>
<feature type="binding site" evidence="14">
    <location>
        <position position="232"/>
    </location>
    <ligand>
        <name>ATP</name>
        <dbReference type="ChEBI" id="CHEBI:30616"/>
    </ligand>
</feature>
<dbReference type="Gene3D" id="3.90.870.10">
    <property type="entry name" value="DHBP synthase"/>
    <property type="match status" value="1"/>
</dbReference>
<evidence type="ECO:0000256" key="1">
    <source>
        <dbReference type="ARBA" id="ARBA00004496"/>
    </source>
</evidence>
<evidence type="ECO:0000256" key="14">
    <source>
        <dbReference type="PIRSR" id="PIRSR004930-1"/>
    </source>
</evidence>
<dbReference type="PIRSF" id="PIRSF004930">
    <property type="entry name" value="Tln_factor_SUA5"/>
    <property type="match status" value="1"/>
</dbReference>
<organism evidence="16 17">
    <name type="scientific">Neorhizobium lilium</name>
    <dbReference type="NCBI Taxonomy" id="2503024"/>
    <lineage>
        <taxon>Bacteria</taxon>
        <taxon>Pseudomonadati</taxon>
        <taxon>Pseudomonadota</taxon>
        <taxon>Alphaproteobacteria</taxon>
        <taxon>Hyphomicrobiales</taxon>
        <taxon>Rhizobiaceae</taxon>
        <taxon>Rhizobium/Agrobacterium group</taxon>
        <taxon>Neorhizobium</taxon>
    </lineage>
</organism>
<keyword evidence="17" id="KW-1185">Reference proteome</keyword>
<evidence type="ECO:0000256" key="11">
    <source>
        <dbReference type="ARBA" id="ARBA00029774"/>
    </source>
</evidence>
<evidence type="ECO:0000259" key="15">
    <source>
        <dbReference type="PROSITE" id="PS51163"/>
    </source>
</evidence>
<dbReference type="Proteomes" id="UP000287687">
    <property type="component" value="Unassembled WGS sequence"/>
</dbReference>
<dbReference type="InterPro" id="IPR050156">
    <property type="entry name" value="TC-AMP_synthase_SUA5"/>
</dbReference>
<dbReference type="EC" id="2.7.7.87" evidence="3 13"/>
<dbReference type="InterPro" id="IPR038385">
    <property type="entry name" value="Sua5/YwlC_C"/>
</dbReference>
<dbReference type="PANTHER" id="PTHR17490">
    <property type="entry name" value="SUA5"/>
    <property type="match status" value="1"/>
</dbReference>
<keyword evidence="8 13" id="KW-0548">Nucleotidyltransferase</keyword>
<feature type="binding site" evidence="14">
    <location>
        <position position="58"/>
    </location>
    <ligand>
        <name>ATP</name>
        <dbReference type="ChEBI" id="CHEBI:30616"/>
    </ligand>
</feature>
<evidence type="ECO:0000256" key="7">
    <source>
        <dbReference type="ARBA" id="ARBA00022694"/>
    </source>
</evidence>
<dbReference type="GO" id="GO:0005737">
    <property type="term" value="C:cytoplasm"/>
    <property type="evidence" value="ECO:0007669"/>
    <property type="project" value="UniProtKB-SubCell"/>
</dbReference>
<keyword evidence="5 13" id="KW-0963">Cytoplasm</keyword>
<dbReference type="PROSITE" id="PS51163">
    <property type="entry name" value="YRDC"/>
    <property type="match status" value="1"/>
</dbReference>
<feature type="binding site" evidence="14">
    <location>
        <position position="118"/>
    </location>
    <ligand>
        <name>ATP</name>
        <dbReference type="ChEBI" id="CHEBI:30616"/>
    </ligand>
</feature>
<feature type="binding site" evidence="14">
    <location>
        <position position="67"/>
    </location>
    <ligand>
        <name>L-threonine</name>
        <dbReference type="ChEBI" id="CHEBI:57926"/>
    </ligand>
</feature>
<protein>
    <recommendedName>
        <fullName evidence="4 13">Threonylcarbamoyl-AMP synthase</fullName>
        <shortName evidence="13">TC-AMP synthase</shortName>
        <ecNumber evidence="3 13">2.7.7.87</ecNumber>
    </recommendedName>
    <alternativeName>
        <fullName evidence="11 13">L-threonylcarbamoyladenylate synthase</fullName>
    </alternativeName>
</protein>
<keyword evidence="7 13" id="KW-0819">tRNA processing</keyword>
<dbReference type="InterPro" id="IPR005145">
    <property type="entry name" value="Sua5_C"/>
</dbReference>
<dbReference type="InterPro" id="IPR010923">
    <property type="entry name" value="T(6)A37_SUA5"/>
</dbReference>
<dbReference type="RefSeq" id="WP_128444097.1">
    <property type="nucleotide sequence ID" value="NZ_SBIP01000003.1"/>
</dbReference>
<evidence type="ECO:0000313" key="16">
    <source>
        <dbReference type="EMBL" id="RWX77183.1"/>
    </source>
</evidence>
<dbReference type="Gene3D" id="3.40.50.11030">
    <property type="entry name" value="Threonylcarbamoyl-AMP synthase, C-terminal domain"/>
    <property type="match status" value="1"/>
</dbReference>
<comment type="catalytic activity">
    <reaction evidence="12 13">
        <text>L-threonine + hydrogencarbonate + ATP = L-threonylcarbamoyladenylate + diphosphate + H2O</text>
        <dbReference type="Rhea" id="RHEA:36407"/>
        <dbReference type="ChEBI" id="CHEBI:15377"/>
        <dbReference type="ChEBI" id="CHEBI:17544"/>
        <dbReference type="ChEBI" id="CHEBI:30616"/>
        <dbReference type="ChEBI" id="CHEBI:33019"/>
        <dbReference type="ChEBI" id="CHEBI:57926"/>
        <dbReference type="ChEBI" id="CHEBI:73682"/>
        <dbReference type="EC" id="2.7.7.87"/>
    </reaction>
</comment>
<evidence type="ECO:0000256" key="5">
    <source>
        <dbReference type="ARBA" id="ARBA00022490"/>
    </source>
</evidence>
<keyword evidence="6 13" id="KW-0808">Transferase</keyword>
<dbReference type="Pfam" id="PF03481">
    <property type="entry name" value="Sua5_C"/>
    <property type="match status" value="1"/>
</dbReference>
<feature type="binding site" evidence="14">
    <location>
        <position position="35"/>
    </location>
    <ligand>
        <name>L-threonine</name>
        <dbReference type="ChEBI" id="CHEBI:57926"/>
    </ligand>
</feature>
<evidence type="ECO:0000256" key="3">
    <source>
        <dbReference type="ARBA" id="ARBA00012584"/>
    </source>
</evidence>
<feature type="binding site" evidence="14">
    <location>
        <position position="143"/>
    </location>
    <ligand>
        <name>ATP</name>
        <dbReference type="ChEBI" id="CHEBI:30616"/>
    </ligand>
</feature>
<feature type="domain" description="YrdC-like" evidence="15">
    <location>
        <begin position="13"/>
        <end position="199"/>
    </location>
</feature>
<name>A0A444LGK1_9HYPH</name>
<dbReference type="PANTHER" id="PTHR17490:SF16">
    <property type="entry name" value="THREONYLCARBAMOYL-AMP SYNTHASE"/>
    <property type="match status" value="1"/>
</dbReference>
<feature type="binding site" evidence="14">
    <location>
        <position position="195"/>
    </location>
    <ligand>
        <name>ATP</name>
        <dbReference type="ChEBI" id="CHEBI:30616"/>
    </ligand>
</feature>
<comment type="subcellular location">
    <subcellularLocation>
        <location evidence="1 13">Cytoplasm</location>
    </subcellularLocation>
</comment>
<dbReference type="EMBL" id="SBIP01000003">
    <property type="protein sequence ID" value="RWX77183.1"/>
    <property type="molecule type" value="Genomic_DNA"/>
</dbReference>
<dbReference type="SUPFAM" id="SSF55821">
    <property type="entry name" value="YrdC/RibB"/>
    <property type="match status" value="1"/>
</dbReference>